<dbReference type="Ensembl" id="ENSVKKT00000022756.1">
    <property type="protein sequence ID" value="ENSVKKP00000022204.1"/>
    <property type="gene ID" value="ENSVKKG00000014825.1"/>
</dbReference>
<protein>
    <submittedName>
        <fullName evidence="8">Transmembrane and immunoglobulin domain containing 1</fullName>
    </submittedName>
</protein>
<dbReference type="InterPro" id="IPR036179">
    <property type="entry name" value="Ig-like_dom_sf"/>
</dbReference>
<dbReference type="SMART" id="SM00408">
    <property type="entry name" value="IGc2"/>
    <property type="match status" value="1"/>
</dbReference>
<evidence type="ECO:0000256" key="2">
    <source>
        <dbReference type="ARBA" id="ARBA00023136"/>
    </source>
</evidence>
<reference evidence="8" key="2">
    <citation type="submission" date="2025-09" db="UniProtKB">
        <authorList>
            <consortium name="Ensembl"/>
        </authorList>
    </citation>
    <scope>IDENTIFICATION</scope>
</reference>
<feature type="signal peptide" evidence="6">
    <location>
        <begin position="1"/>
        <end position="38"/>
    </location>
</feature>
<dbReference type="InterPro" id="IPR013098">
    <property type="entry name" value="Ig_I-set"/>
</dbReference>
<keyword evidence="6" id="KW-0732">Signal</keyword>
<accession>A0A8D2Q616</accession>
<dbReference type="PANTHER" id="PTHR11640">
    <property type="entry name" value="NEPHRIN"/>
    <property type="match status" value="1"/>
</dbReference>
<dbReference type="InterPro" id="IPR013151">
    <property type="entry name" value="Immunoglobulin_dom"/>
</dbReference>
<dbReference type="OMA" id="TCQLARN"/>
<evidence type="ECO:0000256" key="1">
    <source>
        <dbReference type="ARBA" id="ARBA00004479"/>
    </source>
</evidence>
<evidence type="ECO:0000259" key="7">
    <source>
        <dbReference type="PROSITE" id="PS50835"/>
    </source>
</evidence>
<dbReference type="PANTHER" id="PTHR11640:SF31">
    <property type="entry name" value="IRREGULAR CHIASM C-ROUGHEST PROTEIN-RELATED"/>
    <property type="match status" value="1"/>
</dbReference>
<dbReference type="SMART" id="SM00409">
    <property type="entry name" value="IG"/>
    <property type="match status" value="2"/>
</dbReference>
<dbReference type="GO" id="GO:0050839">
    <property type="term" value="F:cell adhesion molecule binding"/>
    <property type="evidence" value="ECO:0007669"/>
    <property type="project" value="TreeGrafter"/>
</dbReference>
<dbReference type="InterPro" id="IPR003598">
    <property type="entry name" value="Ig_sub2"/>
</dbReference>
<keyword evidence="9" id="KW-1185">Reference proteome</keyword>
<keyword evidence="5" id="KW-0393">Immunoglobulin domain</keyword>
<dbReference type="InterPro" id="IPR013783">
    <property type="entry name" value="Ig-like_fold"/>
</dbReference>
<dbReference type="AlphaFoldDB" id="A0A8D2Q616"/>
<comment type="subcellular location">
    <subcellularLocation>
        <location evidence="1">Membrane</location>
        <topology evidence="1">Single-pass type I membrane protein</topology>
    </subcellularLocation>
</comment>
<evidence type="ECO:0000313" key="9">
    <source>
        <dbReference type="Proteomes" id="UP000694545"/>
    </source>
</evidence>
<feature type="chain" id="PRO_5034110108" evidence="6">
    <location>
        <begin position="39"/>
        <end position="279"/>
    </location>
</feature>
<dbReference type="Proteomes" id="UP000694545">
    <property type="component" value="Unplaced"/>
</dbReference>
<organism evidence="8 9">
    <name type="scientific">Varanus komodoensis</name>
    <name type="common">Komodo dragon</name>
    <dbReference type="NCBI Taxonomy" id="61221"/>
    <lineage>
        <taxon>Eukaryota</taxon>
        <taxon>Metazoa</taxon>
        <taxon>Chordata</taxon>
        <taxon>Craniata</taxon>
        <taxon>Vertebrata</taxon>
        <taxon>Euteleostomi</taxon>
        <taxon>Lepidosauria</taxon>
        <taxon>Squamata</taxon>
        <taxon>Bifurcata</taxon>
        <taxon>Unidentata</taxon>
        <taxon>Episquamata</taxon>
        <taxon>Toxicofera</taxon>
        <taxon>Anguimorpha</taxon>
        <taxon>Paleoanguimorpha</taxon>
        <taxon>Varanoidea</taxon>
        <taxon>Varanidae</taxon>
        <taxon>Varanus</taxon>
    </lineage>
</organism>
<dbReference type="InterPro" id="IPR003599">
    <property type="entry name" value="Ig_sub"/>
</dbReference>
<keyword evidence="2" id="KW-0472">Membrane</keyword>
<dbReference type="Pfam" id="PF07679">
    <property type="entry name" value="I-set"/>
    <property type="match status" value="1"/>
</dbReference>
<feature type="domain" description="Ig-like" evidence="7">
    <location>
        <begin position="33"/>
        <end position="124"/>
    </location>
</feature>
<evidence type="ECO:0000313" key="8">
    <source>
        <dbReference type="Ensembl" id="ENSVKKP00000022204.1"/>
    </source>
</evidence>
<dbReference type="InterPro" id="IPR007110">
    <property type="entry name" value="Ig-like_dom"/>
</dbReference>
<dbReference type="GO" id="GO:0005886">
    <property type="term" value="C:plasma membrane"/>
    <property type="evidence" value="ECO:0007669"/>
    <property type="project" value="TreeGrafter"/>
</dbReference>
<feature type="domain" description="Ig-like" evidence="7">
    <location>
        <begin position="132"/>
        <end position="215"/>
    </location>
</feature>
<dbReference type="SUPFAM" id="SSF48726">
    <property type="entry name" value="Immunoglobulin"/>
    <property type="match status" value="2"/>
</dbReference>
<dbReference type="GO" id="GO:0098609">
    <property type="term" value="P:cell-cell adhesion"/>
    <property type="evidence" value="ECO:0007669"/>
    <property type="project" value="TreeGrafter"/>
</dbReference>
<reference evidence="8" key="1">
    <citation type="submission" date="2025-08" db="UniProtKB">
        <authorList>
            <consortium name="Ensembl"/>
        </authorList>
    </citation>
    <scope>IDENTIFICATION</scope>
</reference>
<sequence>MNGFLPQGQLQMAPAGFARLLPGVPLLVFAFLPCTITGTELAINNNTTDRWLPTEPGQDQSLSCRVQNPSQAEELLWFREDGRVSLQEGNRVNASDICISPVSVDDNGVSFTCQLARNQSARISVVLDVVFPPILAGENLTSVQEEDDATLNCRTKANPVAEMTWYKDKLFLSLTEPRYRILQSSELFQLVIQKVQKSDSGNYTCMAVSSRGNASWQFQLVVQGNPAWTGLPESKQPAGGCLAVPRGRGPFRLCRAGSGSPRAVGMAAWPAVGSAPWKA</sequence>
<name>A0A8D2Q616_VARKO</name>
<dbReference type="Pfam" id="PF00047">
    <property type="entry name" value="ig"/>
    <property type="match status" value="1"/>
</dbReference>
<dbReference type="GO" id="GO:0005911">
    <property type="term" value="C:cell-cell junction"/>
    <property type="evidence" value="ECO:0007669"/>
    <property type="project" value="TreeGrafter"/>
</dbReference>
<proteinExistence type="predicted"/>
<dbReference type="PROSITE" id="PS50835">
    <property type="entry name" value="IG_LIKE"/>
    <property type="match status" value="2"/>
</dbReference>
<evidence type="ECO:0000256" key="3">
    <source>
        <dbReference type="ARBA" id="ARBA00023157"/>
    </source>
</evidence>
<evidence type="ECO:0000256" key="5">
    <source>
        <dbReference type="ARBA" id="ARBA00023319"/>
    </source>
</evidence>
<dbReference type="InterPro" id="IPR051275">
    <property type="entry name" value="Cell_adhesion_signaling"/>
</dbReference>
<dbReference type="FunFam" id="2.60.40.10:FF:000032">
    <property type="entry name" value="palladin isoform X1"/>
    <property type="match status" value="1"/>
</dbReference>
<evidence type="ECO:0000256" key="6">
    <source>
        <dbReference type="SAM" id="SignalP"/>
    </source>
</evidence>
<keyword evidence="4" id="KW-0325">Glycoprotein</keyword>
<dbReference type="Gene3D" id="2.60.40.10">
    <property type="entry name" value="Immunoglobulins"/>
    <property type="match status" value="2"/>
</dbReference>
<evidence type="ECO:0000256" key="4">
    <source>
        <dbReference type="ARBA" id="ARBA00023180"/>
    </source>
</evidence>
<keyword evidence="3" id="KW-1015">Disulfide bond</keyword>